<evidence type="ECO:0000259" key="4">
    <source>
        <dbReference type="PROSITE" id="PS50043"/>
    </source>
</evidence>
<organism evidence="6 7">
    <name type="scientific">Kaistella yananensis</name>
    <dbReference type="NCBI Taxonomy" id="2989820"/>
    <lineage>
        <taxon>Bacteria</taxon>
        <taxon>Pseudomonadati</taxon>
        <taxon>Bacteroidota</taxon>
        <taxon>Flavobacteriia</taxon>
        <taxon>Flavobacteriales</taxon>
        <taxon>Weeksellaceae</taxon>
        <taxon>Chryseobacterium group</taxon>
        <taxon>Kaistella</taxon>
    </lineage>
</organism>
<dbReference type="RefSeq" id="WP_265145028.1">
    <property type="nucleotide sequence ID" value="NZ_JAPCHZ010000006.1"/>
</dbReference>
<evidence type="ECO:0000256" key="3">
    <source>
        <dbReference type="PROSITE-ProRule" id="PRU00169"/>
    </source>
</evidence>
<dbReference type="Pfam" id="PF00072">
    <property type="entry name" value="Response_reg"/>
    <property type="match status" value="1"/>
</dbReference>
<proteinExistence type="predicted"/>
<reference evidence="6 7" key="1">
    <citation type="submission" date="2022-10" db="EMBL/GenBank/DDBJ databases">
        <title>Kaistella sp. BT-6-1-3.</title>
        <authorList>
            <person name="Ai J."/>
            <person name="Deng Z."/>
        </authorList>
    </citation>
    <scope>NUCLEOTIDE SEQUENCE [LARGE SCALE GENOMIC DNA]</scope>
    <source>
        <strain evidence="6 7">BT6-1-3</strain>
    </source>
</reference>
<dbReference type="InterPro" id="IPR000792">
    <property type="entry name" value="Tscrpt_reg_LuxR_C"/>
</dbReference>
<comment type="caution">
    <text evidence="6">The sequence shown here is derived from an EMBL/GenBank/DDBJ whole genome shotgun (WGS) entry which is preliminary data.</text>
</comment>
<gene>
    <name evidence="6" type="ORF">OK344_12145</name>
</gene>
<feature type="modified residue" description="4-aspartylphosphate" evidence="3">
    <location>
        <position position="57"/>
    </location>
</feature>
<dbReference type="Proteomes" id="UP001209107">
    <property type="component" value="Unassembled WGS sequence"/>
</dbReference>
<dbReference type="PROSITE" id="PS50043">
    <property type="entry name" value="HTH_LUXR_2"/>
    <property type="match status" value="1"/>
</dbReference>
<dbReference type="PANTHER" id="PTHR43214:SF43">
    <property type="entry name" value="TWO-COMPONENT RESPONSE REGULATOR"/>
    <property type="match status" value="1"/>
</dbReference>
<dbReference type="SUPFAM" id="SSF46894">
    <property type="entry name" value="C-terminal effector domain of the bipartite response regulators"/>
    <property type="match status" value="1"/>
</dbReference>
<dbReference type="Pfam" id="PF00196">
    <property type="entry name" value="GerE"/>
    <property type="match status" value="1"/>
</dbReference>
<dbReference type="CDD" id="cd06170">
    <property type="entry name" value="LuxR_C_like"/>
    <property type="match status" value="1"/>
</dbReference>
<evidence type="ECO:0000256" key="1">
    <source>
        <dbReference type="ARBA" id="ARBA00022553"/>
    </source>
</evidence>
<dbReference type="Gene3D" id="3.40.50.2300">
    <property type="match status" value="1"/>
</dbReference>
<keyword evidence="1 3" id="KW-0597">Phosphoprotein</keyword>
<dbReference type="SMART" id="SM00448">
    <property type="entry name" value="REC"/>
    <property type="match status" value="1"/>
</dbReference>
<dbReference type="InterPro" id="IPR001789">
    <property type="entry name" value="Sig_transdc_resp-reg_receiver"/>
</dbReference>
<dbReference type="PROSITE" id="PS00622">
    <property type="entry name" value="HTH_LUXR_1"/>
    <property type="match status" value="1"/>
</dbReference>
<keyword evidence="2" id="KW-0238">DNA-binding</keyword>
<dbReference type="PROSITE" id="PS50110">
    <property type="entry name" value="RESPONSE_REGULATORY"/>
    <property type="match status" value="1"/>
</dbReference>
<dbReference type="CDD" id="cd17535">
    <property type="entry name" value="REC_NarL-like"/>
    <property type="match status" value="1"/>
</dbReference>
<evidence type="ECO:0000256" key="2">
    <source>
        <dbReference type="ARBA" id="ARBA00023125"/>
    </source>
</evidence>
<dbReference type="SUPFAM" id="SSF52172">
    <property type="entry name" value="CheY-like"/>
    <property type="match status" value="1"/>
</dbReference>
<protein>
    <submittedName>
        <fullName evidence="6">Response regulator transcription factor</fullName>
    </submittedName>
</protein>
<dbReference type="InterPro" id="IPR039420">
    <property type="entry name" value="WalR-like"/>
</dbReference>
<evidence type="ECO:0000313" key="6">
    <source>
        <dbReference type="EMBL" id="MCW4452954.1"/>
    </source>
</evidence>
<feature type="domain" description="HTH luxR-type" evidence="4">
    <location>
        <begin position="150"/>
        <end position="215"/>
    </location>
</feature>
<evidence type="ECO:0000259" key="5">
    <source>
        <dbReference type="PROSITE" id="PS50110"/>
    </source>
</evidence>
<dbReference type="PRINTS" id="PR00038">
    <property type="entry name" value="HTHLUXR"/>
</dbReference>
<dbReference type="InterPro" id="IPR011006">
    <property type="entry name" value="CheY-like_superfamily"/>
</dbReference>
<sequence length="217" mass="24754">MRLAIVDDSFLNRKTLKEKLLPYAEVELVLEAENGADYLEKLKELAPAQRPQIVLMDLEMPFLDGISAISISKVKYPELKFIVLTIYEDTDRIFEAIKAGANGYLLKEDKAVNIVEALESVLNYDNIPMSPAIARSAMRLLCEENRPNITPSESQLLSDREMDVLKLMVKGHRYSDIAARLFISPNTVRTHVNNVYKKLHLSSKSEMMELARKNNWL</sequence>
<dbReference type="EMBL" id="JAPCHZ010000006">
    <property type="protein sequence ID" value="MCW4452954.1"/>
    <property type="molecule type" value="Genomic_DNA"/>
</dbReference>
<dbReference type="SMART" id="SM00421">
    <property type="entry name" value="HTH_LUXR"/>
    <property type="match status" value="1"/>
</dbReference>
<keyword evidence="7" id="KW-1185">Reference proteome</keyword>
<dbReference type="PANTHER" id="PTHR43214">
    <property type="entry name" value="TWO-COMPONENT RESPONSE REGULATOR"/>
    <property type="match status" value="1"/>
</dbReference>
<dbReference type="InterPro" id="IPR016032">
    <property type="entry name" value="Sig_transdc_resp-reg_C-effctor"/>
</dbReference>
<name>A0ABT3JQH0_9FLAO</name>
<accession>A0ABT3JQH0</accession>
<feature type="domain" description="Response regulatory" evidence="5">
    <location>
        <begin position="2"/>
        <end position="122"/>
    </location>
</feature>
<evidence type="ECO:0000313" key="7">
    <source>
        <dbReference type="Proteomes" id="UP001209107"/>
    </source>
</evidence>
<dbReference type="InterPro" id="IPR058245">
    <property type="entry name" value="NreC/VraR/RcsB-like_REC"/>
</dbReference>